<organism evidence="3 4">
    <name type="scientific">Dyadobacter pollutisoli</name>
    <dbReference type="NCBI Taxonomy" id="2910158"/>
    <lineage>
        <taxon>Bacteria</taxon>
        <taxon>Pseudomonadati</taxon>
        <taxon>Bacteroidota</taxon>
        <taxon>Cytophagia</taxon>
        <taxon>Cytophagales</taxon>
        <taxon>Spirosomataceae</taxon>
        <taxon>Dyadobacter</taxon>
    </lineage>
</organism>
<keyword evidence="1" id="KW-0732">Signal</keyword>
<dbReference type="GO" id="GO:0030246">
    <property type="term" value="F:carbohydrate binding"/>
    <property type="evidence" value="ECO:0007669"/>
    <property type="project" value="InterPro"/>
</dbReference>
<protein>
    <recommendedName>
        <fullName evidence="2">Glycoside hydrolase family 38 N-terminal domain-containing protein</fullName>
    </recommendedName>
</protein>
<evidence type="ECO:0000256" key="1">
    <source>
        <dbReference type="SAM" id="SignalP"/>
    </source>
</evidence>
<dbReference type="CDD" id="cd10791">
    <property type="entry name" value="GH38N_AMII_like_1"/>
    <property type="match status" value="1"/>
</dbReference>
<dbReference type="Proteomes" id="UP001164653">
    <property type="component" value="Chromosome"/>
</dbReference>
<sequence>MRILNLSFLALLALTATAQKQATPGESKVTDVWLVFKTHFDLGFTDLPQNVFARYRGEMMDNALKIVDENAKLPADKHFAWTVSGWPLSAQILGPLQTPERKQRVEKAIREGSIAVHAFPFTTHTESLDYEDLVRGLGFSSQIARTYGLPLPISAKMTDVPSHSWVLPTLLSHAGVKFLQLGCNPASQYPRVPPLFWWEGADGSKILCQYTSLYGSEIKPPADWPCRNYLGMIMTGDNHGPPSQKELEEILAKTTADLPGVKIHLGTLDDFAKAVLAENPQLPVVKGDTPDTWIQGLLANPRETKVARQVRPLESALDELNTQMKIWQLPVKSIAAELARAYEQSLLYAEHTWGMNAEYGPRYSYGEDWKKWMREAEAEPIPADGDYSKLKNSYAKKTEIGSKRKWLNSYDEKRRYILNTEEIVTSELTSHLNLLAKSVGIEGKRVVVYNPLPWARSGMVEIPWEKGKYFYAKEVPASGFVSFSQKEIGIPTISSDSRPSFETPNFKVVFDLKKGGIASLIEKTNGKELIDRSSGYVAGQFLHERFSSNEVDSWFNKYSRIKEGWGLNDLGKPGMAPASQVPYQAFTPDDWKMNVTHSKVADIATLTSVNTKGLAKQYTIVYTFPRNAAYVDIEWFVDSKTADKHPEGGWLCFPFAVKDPTFTVGRLGGPIDPAKDIISGTNRYLMAVNSGVSVTAADQSGVALSPVDSPLISLGEPGLWKFDMEHTPKKAAVFVNIYNNMWNTNFPLWQDGSWSEKVRIWGIGKKTETNPDLVKNSWEARLPLLTGVADGVAGQLAAKQSGLSTSRAGALVTAFGENPDGKGVVFRLWEQEGISGDMTVSLPAKSMFTKATPVNLRGEVMEKAISISNNKFSFFLGANAPASFVLE</sequence>
<feature type="chain" id="PRO_5039550001" description="Glycoside hydrolase family 38 N-terminal domain-containing protein" evidence="1">
    <location>
        <begin position="19"/>
        <end position="887"/>
    </location>
</feature>
<evidence type="ECO:0000259" key="2">
    <source>
        <dbReference type="Pfam" id="PF01074"/>
    </source>
</evidence>
<dbReference type="Pfam" id="PF01074">
    <property type="entry name" value="Glyco_hydro_38N"/>
    <property type="match status" value="1"/>
</dbReference>
<dbReference type="RefSeq" id="WP_244822930.1">
    <property type="nucleotide sequence ID" value="NZ_CP112998.1"/>
</dbReference>
<feature type="domain" description="Glycoside hydrolase family 38 N-terminal" evidence="2">
    <location>
        <begin position="34"/>
        <end position="277"/>
    </location>
</feature>
<dbReference type="PANTHER" id="PTHR46017">
    <property type="entry name" value="ALPHA-MANNOSIDASE 2C1"/>
    <property type="match status" value="1"/>
</dbReference>
<dbReference type="InterPro" id="IPR027291">
    <property type="entry name" value="Glyco_hydro_38_N_sf"/>
</dbReference>
<proteinExistence type="predicted"/>
<dbReference type="AlphaFoldDB" id="A0A9E8N3T9"/>
<dbReference type="Gene3D" id="3.20.110.10">
    <property type="entry name" value="Glycoside hydrolase 38, N terminal domain"/>
    <property type="match status" value="1"/>
</dbReference>
<dbReference type="SUPFAM" id="SSF74650">
    <property type="entry name" value="Galactose mutarotase-like"/>
    <property type="match status" value="1"/>
</dbReference>
<reference evidence="3" key="1">
    <citation type="submission" date="2022-11" db="EMBL/GenBank/DDBJ databases">
        <title>Dyadobacter pollutisoli sp. nov., isolated from plastic dumped soil.</title>
        <authorList>
            <person name="Kim J.M."/>
            <person name="Kim K.R."/>
            <person name="Lee J.K."/>
            <person name="Hao L."/>
            <person name="Jeon C.O."/>
        </authorList>
    </citation>
    <scope>NUCLEOTIDE SEQUENCE</scope>
    <source>
        <strain evidence="3">U1</strain>
    </source>
</reference>
<evidence type="ECO:0000313" key="4">
    <source>
        <dbReference type="Proteomes" id="UP001164653"/>
    </source>
</evidence>
<gene>
    <name evidence="3" type="ORF">ON006_15940</name>
</gene>
<dbReference type="KEGG" id="dpf:ON006_15940"/>
<dbReference type="SUPFAM" id="SSF88713">
    <property type="entry name" value="Glycoside hydrolase/deacetylase"/>
    <property type="match status" value="1"/>
</dbReference>
<dbReference type="InterPro" id="IPR000602">
    <property type="entry name" value="Glyco_hydro_38_N"/>
</dbReference>
<dbReference type="EMBL" id="CP112998">
    <property type="protein sequence ID" value="WAC09244.1"/>
    <property type="molecule type" value="Genomic_DNA"/>
</dbReference>
<dbReference type="GO" id="GO:0006013">
    <property type="term" value="P:mannose metabolic process"/>
    <property type="evidence" value="ECO:0007669"/>
    <property type="project" value="InterPro"/>
</dbReference>
<name>A0A9E8N3T9_9BACT</name>
<dbReference type="PANTHER" id="PTHR46017:SF1">
    <property type="entry name" value="ALPHA-MANNOSIDASE 2C1"/>
    <property type="match status" value="1"/>
</dbReference>
<accession>A0A9E8N3T9</accession>
<dbReference type="InterPro" id="IPR011013">
    <property type="entry name" value="Gal_mutarotase_sf_dom"/>
</dbReference>
<feature type="signal peptide" evidence="1">
    <location>
        <begin position="1"/>
        <end position="18"/>
    </location>
</feature>
<keyword evidence="4" id="KW-1185">Reference proteome</keyword>
<dbReference type="GO" id="GO:0009313">
    <property type="term" value="P:oligosaccharide catabolic process"/>
    <property type="evidence" value="ECO:0007669"/>
    <property type="project" value="TreeGrafter"/>
</dbReference>
<evidence type="ECO:0000313" key="3">
    <source>
        <dbReference type="EMBL" id="WAC09244.1"/>
    </source>
</evidence>
<dbReference type="GO" id="GO:0004559">
    <property type="term" value="F:alpha-mannosidase activity"/>
    <property type="evidence" value="ECO:0007669"/>
    <property type="project" value="InterPro"/>
</dbReference>
<dbReference type="InterPro" id="IPR011330">
    <property type="entry name" value="Glyco_hydro/deAcase_b/a-brl"/>
</dbReference>